<dbReference type="InterPro" id="IPR053187">
    <property type="entry name" value="Notoamide_regulator"/>
</dbReference>
<evidence type="ECO:0000313" key="1">
    <source>
        <dbReference type="EMBL" id="KXJ85261.1"/>
    </source>
</evidence>
<dbReference type="PANTHER" id="PTHR47256">
    <property type="entry name" value="ZN(II)2CYS6 TRANSCRIPTION FACTOR (EUROFUNG)-RELATED"/>
    <property type="match status" value="1"/>
</dbReference>
<dbReference type="InParanoid" id="A0A136IJX7"/>
<dbReference type="OrthoDB" id="10261408at2759"/>
<dbReference type="EMBL" id="KQ964288">
    <property type="protein sequence ID" value="KXJ85261.1"/>
    <property type="molecule type" value="Genomic_DNA"/>
</dbReference>
<evidence type="ECO:0008006" key="3">
    <source>
        <dbReference type="Google" id="ProtNLM"/>
    </source>
</evidence>
<gene>
    <name evidence="1" type="ORF">Micbo1qcDRAFT_56386</name>
</gene>
<evidence type="ECO:0000313" key="2">
    <source>
        <dbReference type="Proteomes" id="UP000070501"/>
    </source>
</evidence>
<protein>
    <recommendedName>
        <fullName evidence="3">Transcription factor domain-containing protein</fullName>
    </recommendedName>
</protein>
<dbReference type="Proteomes" id="UP000070501">
    <property type="component" value="Unassembled WGS sequence"/>
</dbReference>
<reference evidence="2" key="1">
    <citation type="submission" date="2016-02" db="EMBL/GenBank/DDBJ databases">
        <title>Draft genome sequence of Microdochium bolleyi, a fungal endophyte of beachgrass.</title>
        <authorList>
            <consortium name="DOE Joint Genome Institute"/>
            <person name="David A.S."/>
            <person name="May G."/>
            <person name="Haridas S."/>
            <person name="Lim J."/>
            <person name="Wang M."/>
            <person name="Labutti K."/>
            <person name="Lipzen A."/>
            <person name="Barry K."/>
            <person name="Grigoriev I.V."/>
        </authorList>
    </citation>
    <scope>NUCLEOTIDE SEQUENCE [LARGE SCALE GENOMIC DNA]</scope>
    <source>
        <strain evidence="2">J235TASD1</strain>
    </source>
</reference>
<dbReference type="AlphaFoldDB" id="A0A136IJX7"/>
<organism evidence="1 2">
    <name type="scientific">Microdochium bolleyi</name>
    <dbReference type="NCBI Taxonomy" id="196109"/>
    <lineage>
        <taxon>Eukaryota</taxon>
        <taxon>Fungi</taxon>
        <taxon>Dikarya</taxon>
        <taxon>Ascomycota</taxon>
        <taxon>Pezizomycotina</taxon>
        <taxon>Sordariomycetes</taxon>
        <taxon>Xylariomycetidae</taxon>
        <taxon>Xylariales</taxon>
        <taxon>Microdochiaceae</taxon>
        <taxon>Microdochium</taxon>
    </lineage>
</organism>
<dbReference type="CDD" id="cd12148">
    <property type="entry name" value="fungal_TF_MHR"/>
    <property type="match status" value="1"/>
</dbReference>
<keyword evidence="2" id="KW-1185">Reference proteome</keyword>
<sequence length="545" mass="59490">MVPVTNEFAASLLSVYLENEHPIVGTFDTETFLDSLVTHQLDFCSSLLVSCVLTTACQCYTAIDRRAGPLTLAFLREATAQWRAGAVPDSATSLAAVTTLCIATMSQGHDNLSVQLLHDAWAMAERLGFCGVYHSDALAVRFRRLAPEALWAASHAAWGAYVWLSVHASYYGDEPVLFPPLLPIPGVPPSAASAFSIACTTTGGDGDGLAAVAPAWPRYPQPAYMGHTFGAWCQLWTIDQATRVVYHQLGAGIRLAETVPLAFVEQQYQRLLSWASSTLSYNGLTVQPGVSSSNDSENTNRNNNNKWYPHVLILHAYFHIIVLDLLRPFLQQPRMYTLSSPDSSRQAVFDASFRKLRALLVRYCARTDLRLYNFYLNGACLHVAHIVLHDTATATDTAAASPKAVPMPMPVRHFYMNLCMGWMQEVHVRYAVIGKAAQAHMALVLAAAAAHAGEDEKEAGGRREASATTAASLVITASQACEFLDEMQRRGRHHELAGVALSCVVDFDSAPASRDAGRAQELARRFDELVLFSELTTGIVRKGSD</sequence>
<dbReference type="PANTHER" id="PTHR47256:SF1">
    <property type="entry name" value="ZN(II)2CYS6 TRANSCRIPTION FACTOR (EUROFUNG)"/>
    <property type="match status" value="1"/>
</dbReference>
<proteinExistence type="predicted"/>
<accession>A0A136IJX7</accession>
<name>A0A136IJX7_9PEZI</name>